<organism evidence="10 11">
    <name type="scientific">Tangfeifania diversioriginum</name>
    <dbReference type="NCBI Taxonomy" id="1168035"/>
    <lineage>
        <taxon>Bacteria</taxon>
        <taxon>Pseudomonadati</taxon>
        <taxon>Bacteroidota</taxon>
        <taxon>Bacteroidia</taxon>
        <taxon>Marinilabiliales</taxon>
        <taxon>Prolixibacteraceae</taxon>
        <taxon>Tangfeifania</taxon>
    </lineage>
</organism>
<name>A0A1M6NKS1_9BACT</name>
<dbReference type="OrthoDB" id="1122837at2"/>
<dbReference type="EMBL" id="FQZE01000043">
    <property type="protein sequence ID" value="SHJ96300.1"/>
    <property type="molecule type" value="Genomic_DNA"/>
</dbReference>
<evidence type="ECO:0000313" key="11">
    <source>
        <dbReference type="Proteomes" id="UP000184050"/>
    </source>
</evidence>
<feature type="domain" description="BFD-like [2Fe-2S]-binding" evidence="9">
    <location>
        <begin position="4"/>
        <end position="52"/>
    </location>
</feature>
<dbReference type="STRING" id="1168035.SAMN05444280_14318"/>
<evidence type="ECO:0000256" key="3">
    <source>
        <dbReference type="ARBA" id="ARBA00022723"/>
    </source>
</evidence>
<dbReference type="GO" id="GO:0051537">
    <property type="term" value="F:2 iron, 2 sulfur cluster binding"/>
    <property type="evidence" value="ECO:0007669"/>
    <property type="project" value="UniProtKB-KW"/>
</dbReference>
<dbReference type="Pfam" id="PF04324">
    <property type="entry name" value="Fer2_BFD"/>
    <property type="match status" value="1"/>
</dbReference>
<dbReference type="RefSeq" id="WP_073173571.1">
    <property type="nucleotide sequence ID" value="NZ_FQZE01000043.1"/>
</dbReference>
<evidence type="ECO:0000256" key="2">
    <source>
        <dbReference type="ARBA" id="ARBA00022714"/>
    </source>
</evidence>
<protein>
    <recommendedName>
        <fullName evidence="7">Bacterioferritin-associated ferredoxin</fullName>
    </recommendedName>
</protein>
<dbReference type="InterPro" id="IPR052371">
    <property type="entry name" value="BFD-associated_ferredoxin"/>
</dbReference>
<dbReference type="GO" id="GO:0046872">
    <property type="term" value="F:metal ion binding"/>
    <property type="evidence" value="ECO:0007669"/>
    <property type="project" value="UniProtKB-KW"/>
</dbReference>
<dbReference type="PANTHER" id="PTHR37424">
    <property type="entry name" value="BACTERIOFERRITIN-ASSOCIATED FERREDOXIN"/>
    <property type="match status" value="1"/>
</dbReference>
<evidence type="ECO:0000313" key="10">
    <source>
        <dbReference type="EMBL" id="SHJ96300.1"/>
    </source>
</evidence>
<sequence>MAKIVCLCSLVTQKEIDALLKKGAVSVKEIQQHTGAGTTCGRCLPELDDIVARYQKEKPKDQQKKLDLGF</sequence>
<keyword evidence="6" id="KW-0411">Iron-sulfur</keyword>
<evidence type="ECO:0000256" key="7">
    <source>
        <dbReference type="ARBA" id="ARBA00039386"/>
    </source>
</evidence>
<evidence type="ECO:0000259" key="9">
    <source>
        <dbReference type="Pfam" id="PF04324"/>
    </source>
</evidence>
<gene>
    <name evidence="10" type="ORF">SAMN05444280_14318</name>
</gene>
<keyword evidence="4" id="KW-0249">Electron transport</keyword>
<dbReference type="PANTHER" id="PTHR37424:SF1">
    <property type="entry name" value="BACTERIOFERRITIN-ASSOCIATED FERREDOXIN"/>
    <property type="match status" value="1"/>
</dbReference>
<dbReference type="InterPro" id="IPR041854">
    <property type="entry name" value="BFD-like_2Fe2S-bd_dom_sf"/>
</dbReference>
<evidence type="ECO:0000256" key="4">
    <source>
        <dbReference type="ARBA" id="ARBA00022982"/>
    </source>
</evidence>
<keyword evidence="11" id="KW-1185">Reference proteome</keyword>
<evidence type="ECO:0000256" key="8">
    <source>
        <dbReference type="ARBA" id="ARBA00046332"/>
    </source>
</evidence>
<proteinExistence type="inferred from homology"/>
<keyword evidence="1" id="KW-0813">Transport</keyword>
<dbReference type="Proteomes" id="UP000184050">
    <property type="component" value="Unassembled WGS sequence"/>
</dbReference>
<dbReference type="InterPro" id="IPR007419">
    <property type="entry name" value="BFD-like_2Fe2S-bd_dom"/>
</dbReference>
<evidence type="ECO:0000256" key="5">
    <source>
        <dbReference type="ARBA" id="ARBA00023004"/>
    </source>
</evidence>
<keyword evidence="2" id="KW-0001">2Fe-2S</keyword>
<keyword evidence="5" id="KW-0408">Iron</keyword>
<reference evidence="10 11" key="1">
    <citation type="submission" date="2016-11" db="EMBL/GenBank/DDBJ databases">
        <authorList>
            <person name="Jaros S."/>
            <person name="Januszkiewicz K."/>
            <person name="Wedrychowicz H."/>
        </authorList>
    </citation>
    <scope>NUCLEOTIDE SEQUENCE [LARGE SCALE GENOMIC DNA]</scope>
    <source>
        <strain evidence="10 11">DSM 27063</strain>
    </source>
</reference>
<dbReference type="AlphaFoldDB" id="A0A1M6NKS1"/>
<keyword evidence="3" id="KW-0479">Metal-binding</keyword>
<dbReference type="Gene3D" id="1.10.10.1100">
    <property type="entry name" value="BFD-like [2Fe-2S]-binding domain"/>
    <property type="match status" value="1"/>
</dbReference>
<comment type="similarity">
    <text evidence="8">Belongs to the Bfd family.</text>
</comment>
<accession>A0A1M6NKS1</accession>
<evidence type="ECO:0000256" key="1">
    <source>
        <dbReference type="ARBA" id="ARBA00022448"/>
    </source>
</evidence>
<evidence type="ECO:0000256" key="6">
    <source>
        <dbReference type="ARBA" id="ARBA00023014"/>
    </source>
</evidence>